<evidence type="ECO:0000256" key="4">
    <source>
        <dbReference type="ARBA" id="ARBA00022475"/>
    </source>
</evidence>
<evidence type="ECO:0000313" key="15">
    <source>
        <dbReference type="Proteomes" id="UP001168821"/>
    </source>
</evidence>
<feature type="transmembrane region" description="Helical" evidence="12">
    <location>
        <begin position="323"/>
        <end position="347"/>
    </location>
</feature>
<dbReference type="GO" id="GO:0015293">
    <property type="term" value="F:symporter activity"/>
    <property type="evidence" value="ECO:0007669"/>
    <property type="project" value="TreeGrafter"/>
</dbReference>
<dbReference type="Pfam" id="PF00474">
    <property type="entry name" value="SSF"/>
    <property type="match status" value="1"/>
</dbReference>
<dbReference type="Gene3D" id="1.20.1730.10">
    <property type="entry name" value="Sodium/glucose cotransporter"/>
    <property type="match status" value="1"/>
</dbReference>
<organism evidence="13 15">
    <name type="scientific">Zophobas morio</name>
    <dbReference type="NCBI Taxonomy" id="2755281"/>
    <lineage>
        <taxon>Eukaryota</taxon>
        <taxon>Metazoa</taxon>
        <taxon>Ecdysozoa</taxon>
        <taxon>Arthropoda</taxon>
        <taxon>Hexapoda</taxon>
        <taxon>Insecta</taxon>
        <taxon>Pterygota</taxon>
        <taxon>Neoptera</taxon>
        <taxon>Endopterygota</taxon>
        <taxon>Coleoptera</taxon>
        <taxon>Polyphaga</taxon>
        <taxon>Cucujiformia</taxon>
        <taxon>Tenebrionidae</taxon>
        <taxon>Zophobas</taxon>
    </lineage>
</organism>
<keyword evidence="9 12" id="KW-0472">Membrane</keyword>
<evidence type="ECO:0000256" key="5">
    <source>
        <dbReference type="ARBA" id="ARBA00022692"/>
    </source>
</evidence>
<dbReference type="PANTHER" id="PTHR42985:SF21">
    <property type="entry name" value="SODIUM-DEPENDENT MULTIVITAMIN TRANSPORTER-LIKE PROTEIN"/>
    <property type="match status" value="1"/>
</dbReference>
<sequence>MTPKSSSVLRLSSYDYVIFVGTLLFSGLIGIYYGCFGTKQATVKEYLLGGKNIKIIPIAVSVAISHISGTLLIGTVADVYRYGSSIWLYVGAFVVMGLLATFVYLPVFFKLQVANIYEYLEKRFDKKIKLFALILYLLCEIFMFPIMAYTPSLSFATASGLNPSLCAFLLCVICVFYTSIGGLKTVVWTDFLQFGIITISLITLYIIGLQTTGGFLSTWNTAANGQRLDMFNFQLDLTARDSFWGYVIGGGLTSTALVIVHQTGLQKFLSLSTYKDCVWSVVHTVICMTLVHTFCVFIGLVAYSKYNDCDPLTSHLMSKHDQLLPYFVTEIGGSLPGVPGLFIATICSASLSSMSSNLNALSGVIYKDVVCEFLKKKPSDKKATNILKLIVLVIGLLCSCLVFAMEGFGEVLSMSSVIWGITQGPILGVFTLGVLFPKANHQGALYGMFVGCITVAGIAIPAKYYQRKGLLSSPTKPLSTSGCSFFNGTNFVSTNSTTLNQFQPNVIFRTSFHCYCIIGATVTVIVGLVISFLTKSSSSVHKDFLSPVVYSCLQKQSGENQEYSNGESAVELLQKK</sequence>
<dbReference type="InterPro" id="IPR038377">
    <property type="entry name" value="Na/Glc_symporter_sf"/>
</dbReference>
<dbReference type="GO" id="GO:0006814">
    <property type="term" value="P:sodium ion transport"/>
    <property type="evidence" value="ECO:0007669"/>
    <property type="project" value="UniProtKB-KW"/>
</dbReference>
<evidence type="ECO:0000256" key="8">
    <source>
        <dbReference type="ARBA" id="ARBA00023065"/>
    </source>
</evidence>
<accession>A0AA38HU83</accession>
<feature type="transmembrane region" description="Helical" evidence="12">
    <location>
        <begin position="55"/>
        <end position="74"/>
    </location>
</feature>
<evidence type="ECO:0000256" key="7">
    <source>
        <dbReference type="ARBA" id="ARBA00023053"/>
    </source>
</evidence>
<evidence type="ECO:0000256" key="9">
    <source>
        <dbReference type="ARBA" id="ARBA00023136"/>
    </source>
</evidence>
<feature type="transmembrane region" description="Helical" evidence="12">
    <location>
        <begin position="277"/>
        <end position="303"/>
    </location>
</feature>
<keyword evidence="4" id="KW-1003">Cell membrane</keyword>
<comment type="similarity">
    <text evidence="2 11">Belongs to the sodium:solute symporter (SSF) (TC 2.A.21) family.</text>
</comment>
<feature type="transmembrane region" description="Helical" evidence="12">
    <location>
        <begin position="417"/>
        <end position="436"/>
    </location>
</feature>
<reference evidence="13" key="1">
    <citation type="journal article" date="2023" name="G3 (Bethesda)">
        <title>Whole genome assemblies of Zophobas morio and Tenebrio molitor.</title>
        <authorList>
            <person name="Kaur S."/>
            <person name="Stinson S.A."/>
            <person name="diCenzo G.C."/>
        </authorList>
    </citation>
    <scope>NUCLEOTIDE SEQUENCE</scope>
    <source>
        <strain evidence="13">QUZm001</strain>
    </source>
</reference>
<dbReference type="EMBL" id="JALNTZ010000007">
    <property type="protein sequence ID" value="KAJ3645001.1"/>
    <property type="molecule type" value="Genomic_DNA"/>
</dbReference>
<feature type="transmembrane region" description="Helical" evidence="12">
    <location>
        <begin position="161"/>
        <end position="180"/>
    </location>
</feature>
<evidence type="ECO:0000256" key="3">
    <source>
        <dbReference type="ARBA" id="ARBA00022448"/>
    </source>
</evidence>
<evidence type="ECO:0000256" key="1">
    <source>
        <dbReference type="ARBA" id="ARBA00004651"/>
    </source>
</evidence>
<evidence type="ECO:0008006" key="16">
    <source>
        <dbReference type="Google" id="ProtNLM"/>
    </source>
</evidence>
<dbReference type="PROSITE" id="PS50283">
    <property type="entry name" value="NA_SOLUT_SYMP_3"/>
    <property type="match status" value="1"/>
</dbReference>
<protein>
    <recommendedName>
        <fullName evidence="16">Sodium-coupled monocarboxylate transporter 1</fullName>
    </recommendedName>
</protein>
<keyword evidence="10" id="KW-0739">Sodium transport</keyword>
<comment type="caution">
    <text evidence="13">The sequence shown here is derived from an EMBL/GenBank/DDBJ whole genome shotgun (WGS) entry which is preliminary data.</text>
</comment>
<feature type="transmembrane region" description="Helical" evidence="12">
    <location>
        <begin position="443"/>
        <end position="462"/>
    </location>
</feature>
<evidence type="ECO:0000313" key="13">
    <source>
        <dbReference type="EMBL" id="KAJ3644038.1"/>
    </source>
</evidence>
<keyword evidence="5 12" id="KW-0812">Transmembrane</keyword>
<dbReference type="InterPro" id="IPR051163">
    <property type="entry name" value="Sodium:Solute_Symporter_SSF"/>
</dbReference>
<evidence type="ECO:0000256" key="6">
    <source>
        <dbReference type="ARBA" id="ARBA00022989"/>
    </source>
</evidence>
<feature type="transmembrane region" description="Helical" evidence="12">
    <location>
        <begin position="510"/>
        <end position="533"/>
    </location>
</feature>
<dbReference type="NCBIfam" id="TIGR00813">
    <property type="entry name" value="sss"/>
    <property type="match status" value="1"/>
</dbReference>
<feature type="transmembrane region" description="Helical" evidence="12">
    <location>
        <begin position="130"/>
        <end position="149"/>
    </location>
</feature>
<dbReference type="EMBL" id="JALNTZ010000008">
    <property type="protein sequence ID" value="KAJ3644038.1"/>
    <property type="molecule type" value="Genomic_DNA"/>
</dbReference>
<dbReference type="Proteomes" id="UP001168821">
    <property type="component" value="Unassembled WGS sequence"/>
</dbReference>
<gene>
    <name evidence="14" type="ORF">Zmor_022694</name>
    <name evidence="13" type="ORF">Zmor_026712</name>
</gene>
<keyword evidence="15" id="KW-1185">Reference proteome</keyword>
<feature type="transmembrane region" description="Helical" evidence="12">
    <location>
        <begin position="187"/>
        <end position="207"/>
    </location>
</feature>
<evidence type="ECO:0000256" key="12">
    <source>
        <dbReference type="SAM" id="Phobius"/>
    </source>
</evidence>
<dbReference type="CDD" id="cd11492">
    <property type="entry name" value="SLC5sbd_NIS-SMVT"/>
    <property type="match status" value="1"/>
</dbReference>
<dbReference type="PANTHER" id="PTHR42985">
    <property type="entry name" value="SODIUM-COUPLED MONOCARBOXYLATE TRANSPORTER"/>
    <property type="match status" value="1"/>
</dbReference>
<feature type="transmembrane region" description="Helical" evidence="12">
    <location>
        <begin position="86"/>
        <end position="109"/>
    </location>
</feature>
<evidence type="ECO:0000256" key="10">
    <source>
        <dbReference type="ARBA" id="ARBA00023201"/>
    </source>
</evidence>
<keyword evidence="7" id="KW-0915">Sodium</keyword>
<comment type="subcellular location">
    <subcellularLocation>
        <location evidence="1">Cell membrane</location>
        <topology evidence="1">Multi-pass membrane protein</topology>
    </subcellularLocation>
</comment>
<proteinExistence type="inferred from homology"/>
<keyword evidence="8" id="KW-0406">Ion transport</keyword>
<evidence type="ECO:0000313" key="14">
    <source>
        <dbReference type="EMBL" id="KAJ3645001.1"/>
    </source>
</evidence>
<evidence type="ECO:0000256" key="2">
    <source>
        <dbReference type="ARBA" id="ARBA00006434"/>
    </source>
</evidence>
<dbReference type="AlphaFoldDB" id="A0AA38HU83"/>
<name>A0AA38HU83_9CUCU</name>
<keyword evidence="6 12" id="KW-1133">Transmembrane helix</keyword>
<feature type="transmembrane region" description="Helical" evidence="12">
    <location>
        <begin position="386"/>
        <end position="405"/>
    </location>
</feature>
<evidence type="ECO:0000256" key="11">
    <source>
        <dbReference type="RuleBase" id="RU362091"/>
    </source>
</evidence>
<keyword evidence="3" id="KW-0813">Transport</keyword>
<feature type="transmembrane region" description="Helical" evidence="12">
    <location>
        <begin position="243"/>
        <end position="265"/>
    </location>
</feature>
<dbReference type="GO" id="GO:0005886">
    <property type="term" value="C:plasma membrane"/>
    <property type="evidence" value="ECO:0007669"/>
    <property type="project" value="UniProtKB-SubCell"/>
</dbReference>
<dbReference type="InterPro" id="IPR001734">
    <property type="entry name" value="Na/solute_symporter"/>
</dbReference>
<feature type="transmembrane region" description="Helical" evidence="12">
    <location>
        <begin position="16"/>
        <end position="35"/>
    </location>
</feature>